<proteinExistence type="predicted"/>
<dbReference type="AlphaFoldDB" id="A0A0C9XEP1"/>
<feature type="region of interest" description="Disordered" evidence="1">
    <location>
        <begin position="609"/>
        <end position="633"/>
    </location>
</feature>
<dbReference type="STRING" id="1095629.A0A0C9XEP1"/>
<organism evidence="2 3">
    <name type="scientific">Laccaria amethystina LaAM-08-1</name>
    <dbReference type="NCBI Taxonomy" id="1095629"/>
    <lineage>
        <taxon>Eukaryota</taxon>
        <taxon>Fungi</taxon>
        <taxon>Dikarya</taxon>
        <taxon>Basidiomycota</taxon>
        <taxon>Agaricomycotina</taxon>
        <taxon>Agaricomycetes</taxon>
        <taxon>Agaricomycetidae</taxon>
        <taxon>Agaricales</taxon>
        <taxon>Agaricineae</taxon>
        <taxon>Hydnangiaceae</taxon>
        <taxon>Laccaria</taxon>
    </lineage>
</organism>
<accession>A0A0C9XEP1</accession>
<keyword evidence="3" id="KW-1185">Reference proteome</keyword>
<feature type="compositionally biased region" description="Polar residues" evidence="1">
    <location>
        <begin position="64"/>
        <end position="78"/>
    </location>
</feature>
<dbReference type="OrthoDB" id="3270652at2759"/>
<dbReference type="HOGENOM" id="CLU_012464_0_0_1"/>
<dbReference type="EMBL" id="KN838581">
    <property type="protein sequence ID" value="KIK03366.1"/>
    <property type="molecule type" value="Genomic_DNA"/>
</dbReference>
<feature type="compositionally biased region" description="Low complexity" evidence="1">
    <location>
        <begin position="315"/>
        <end position="324"/>
    </location>
</feature>
<feature type="region of interest" description="Disordered" evidence="1">
    <location>
        <begin position="646"/>
        <end position="698"/>
    </location>
</feature>
<feature type="compositionally biased region" description="Polar residues" evidence="1">
    <location>
        <begin position="671"/>
        <end position="698"/>
    </location>
</feature>
<feature type="compositionally biased region" description="Basic and acidic residues" evidence="1">
    <location>
        <begin position="54"/>
        <end position="63"/>
    </location>
</feature>
<feature type="region of interest" description="Disordered" evidence="1">
    <location>
        <begin position="544"/>
        <end position="577"/>
    </location>
</feature>
<evidence type="ECO:0000313" key="2">
    <source>
        <dbReference type="EMBL" id="KIK03366.1"/>
    </source>
</evidence>
<feature type="region of interest" description="Disordered" evidence="1">
    <location>
        <begin position="278"/>
        <end position="328"/>
    </location>
</feature>
<reference evidence="3" key="2">
    <citation type="submission" date="2015-01" db="EMBL/GenBank/DDBJ databases">
        <title>Evolutionary Origins and Diversification of the Mycorrhizal Mutualists.</title>
        <authorList>
            <consortium name="DOE Joint Genome Institute"/>
            <consortium name="Mycorrhizal Genomics Consortium"/>
            <person name="Kohler A."/>
            <person name="Kuo A."/>
            <person name="Nagy L.G."/>
            <person name="Floudas D."/>
            <person name="Copeland A."/>
            <person name="Barry K.W."/>
            <person name="Cichocki N."/>
            <person name="Veneault-Fourrey C."/>
            <person name="LaButti K."/>
            <person name="Lindquist E.A."/>
            <person name="Lipzen A."/>
            <person name="Lundell T."/>
            <person name="Morin E."/>
            <person name="Murat C."/>
            <person name="Riley R."/>
            <person name="Ohm R."/>
            <person name="Sun H."/>
            <person name="Tunlid A."/>
            <person name="Henrissat B."/>
            <person name="Grigoriev I.V."/>
            <person name="Hibbett D.S."/>
            <person name="Martin F."/>
        </authorList>
    </citation>
    <scope>NUCLEOTIDE SEQUENCE [LARGE SCALE GENOMIC DNA]</scope>
    <source>
        <strain evidence="3">LaAM-08-1</strain>
    </source>
</reference>
<gene>
    <name evidence="2" type="ORF">K443DRAFT_480914</name>
</gene>
<evidence type="ECO:0000256" key="1">
    <source>
        <dbReference type="SAM" id="MobiDB-lite"/>
    </source>
</evidence>
<name>A0A0C9XEP1_9AGAR</name>
<evidence type="ECO:0000313" key="3">
    <source>
        <dbReference type="Proteomes" id="UP000054477"/>
    </source>
</evidence>
<feature type="compositionally biased region" description="Polar residues" evidence="1">
    <location>
        <begin position="646"/>
        <end position="664"/>
    </location>
</feature>
<feature type="region of interest" description="Disordered" evidence="1">
    <location>
        <begin position="24"/>
        <end position="183"/>
    </location>
</feature>
<feature type="compositionally biased region" description="Low complexity" evidence="1">
    <location>
        <begin position="286"/>
        <end position="297"/>
    </location>
</feature>
<protein>
    <submittedName>
        <fullName evidence="2">Uncharacterized protein</fullName>
    </submittedName>
</protein>
<feature type="compositionally biased region" description="Polar residues" evidence="1">
    <location>
        <begin position="610"/>
        <end position="622"/>
    </location>
</feature>
<reference evidence="2 3" key="1">
    <citation type="submission" date="2014-04" db="EMBL/GenBank/DDBJ databases">
        <authorList>
            <consortium name="DOE Joint Genome Institute"/>
            <person name="Kuo A."/>
            <person name="Kohler A."/>
            <person name="Nagy L.G."/>
            <person name="Floudas D."/>
            <person name="Copeland A."/>
            <person name="Barry K.W."/>
            <person name="Cichocki N."/>
            <person name="Veneault-Fourrey C."/>
            <person name="LaButti K."/>
            <person name="Lindquist E.A."/>
            <person name="Lipzen A."/>
            <person name="Lundell T."/>
            <person name="Morin E."/>
            <person name="Murat C."/>
            <person name="Sun H."/>
            <person name="Tunlid A."/>
            <person name="Henrissat B."/>
            <person name="Grigoriev I.V."/>
            <person name="Hibbett D.S."/>
            <person name="Martin F."/>
            <person name="Nordberg H.P."/>
            <person name="Cantor M.N."/>
            <person name="Hua S.X."/>
        </authorList>
    </citation>
    <scope>NUCLEOTIDE SEQUENCE [LARGE SCALE GENOMIC DNA]</scope>
    <source>
        <strain evidence="2 3">LaAM-08-1</strain>
    </source>
</reference>
<dbReference type="Proteomes" id="UP000054477">
    <property type="component" value="Unassembled WGS sequence"/>
</dbReference>
<sequence>MDSQSPSPASADPSSLRAAALLTLKAKRRKPATEQPSLFSRPLPASDAFQLDYGRGDTPDHSMDTTSKPSNVTANSPPMSLAQPADTENGDLQMREEGEISDEEGTSLPCLAPNPSPTQEKSSPSPVYPKNADVGFSTSPRRTPAAELPRLPLTDRTPKFSPVSRPSYDNQPAPSKPLLQGVNHVDNSSSLVSADQVRPGLPLTQSEYDTAKDIVLDILGWGVPPEYLVDCGLTREIVFYVFDELDLRLPQNLDITGLIPYAPDAVLAFRHSTLMPPPPLPESIRRSVSGSSLASSSTLTDPRQKRLTPPLAVLSPPSSTGSPTAGDLHDMERQRRQELMARKAVQASRKLKQMASTDVITTGAPPINQDLEMMSAVPTETVDDFLNSIGHIPSTGSTPGPTAQEEGAEMDVDDIPGLGIVHQDGPHTQSCPVVSEFIPKSPMEFVATHTPPSDLVATFDLGLTMVDVSTSEASTPDVHGFQRRGAKRPVAADFVDFDSVPRGNGSGNGREHANGYPLTRRRTGGANFTNLRPVKCVIDLSDSEGDDAGGDVHRGRTKHGNYSLAASPGPTRPPGNMSPAVLMEKELEILRMKQLIAQREQSRLKKLAQISRSISNPDTNESLAPIKQEEDESTISSVLLRIGEGSMNNVSDRSSHSTTPQQSILFDERTPSSNGQSRESPSKSSDGPLSADCSLTPN</sequence>
<feature type="region of interest" description="Disordered" evidence="1">
    <location>
        <begin position="498"/>
        <end position="521"/>
    </location>
</feature>